<dbReference type="Proteomes" id="UP001597201">
    <property type="component" value="Unassembled WGS sequence"/>
</dbReference>
<accession>A0ABW3Y3X6</accession>
<reference evidence="2" key="1">
    <citation type="journal article" date="2019" name="Int. J. Syst. Evol. Microbiol.">
        <title>The Global Catalogue of Microorganisms (GCM) 10K type strain sequencing project: providing services to taxonomists for standard genome sequencing and annotation.</title>
        <authorList>
            <consortium name="The Broad Institute Genomics Platform"/>
            <consortium name="The Broad Institute Genome Sequencing Center for Infectious Disease"/>
            <person name="Wu L."/>
            <person name="Ma J."/>
        </authorList>
    </citation>
    <scope>NUCLEOTIDE SEQUENCE [LARGE SCALE GENOMIC DNA]</scope>
    <source>
        <strain evidence="2">CCUG 61485</strain>
    </source>
</reference>
<name>A0ABW3Y3X6_9FLAO</name>
<evidence type="ECO:0000313" key="1">
    <source>
        <dbReference type="EMBL" id="MFD1315610.1"/>
    </source>
</evidence>
<keyword evidence="2" id="KW-1185">Reference proteome</keyword>
<sequence length="224" mass="25831">MKKSLFFLILLIPILFYAQIDQGKSIKLEGFNYSNIQSDNETPAVENQFDIKIPQNYNFSPDYNPNFDPNKTEFDFLKSNTKKLPNFMAQSETEKDVLKLRYFNGKDMSNPTMRTNQELGKLSTTSKKIRIECRDHSYVDGDRVRVYLNEKVLYKNVGLEGRYFVINIDLEEGFNRIDIEALNQGSSGPNTAAFLVFDRNGYKLADKEWNMGTGQIATLVVMKN</sequence>
<proteinExistence type="predicted"/>
<protein>
    <recommendedName>
        <fullName evidence="3">Secreted protein</fullName>
    </recommendedName>
</protein>
<gene>
    <name evidence="1" type="ORF">ACFQ39_08290</name>
</gene>
<comment type="caution">
    <text evidence="1">The sequence shown here is derived from an EMBL/GenBank/DDBJ whole genome shotgun (WGS) entry which is preliminary data.</text>
</comment>
<evidence type="ECO:0008006" key="3">
    <source>
        <dbReference type="Google" id="ProtNLM"/>
    </source>
</evidence>
<dbReference type="RefSeq" id="WP_377177945.1">
    <property type="nucleotide sequence ID" value="NZ_JBHTMY010000003.1"/>
</dbReference>
<organism evidence="1 2">
    <name type="scientific">Namhaeicola litoreus</name>
    <dbReference type="NCBI Taxonomy" id="1052145"/>
    <lineage>
        <taxon>Bacteria</taxon>
        <taxon>Pseudomonadati</taxon>
        <taxon>Bacteroidota</taxon>
        <taxon>Flavobacteriia</taxon>
        <taxon>Flavobacteriales</taxon>
        <taxon>Flavobacteriaceae</taxon>
        <taxon>Namhaeicola</taxon>
    </lineage>
</organism>
<evidence type="ECO:0000313" key="2">
    <source>
        <dbReference type="Proteomes" id="UP001597201"/>
    </source>
</evidence>
<dbReference type="EMBL" id="JBHTMY010000003">
    <property type="protein sequence ID" value="MFD1315610.1"/>
    <property type="molecule type" value="Genomic_DNA"/>
</dbReference>